<proteinExistence type="predicted"/>
<dbReference type="RefSeq" id="WP_184024624.1">
    <property type="nucleotide sequence ID" value="NZ_JACHFN010000001.1"/>
</dbReference>
<protein>
    <recommendedName>
        <fullName evidence="3">AAA+ ATPase domain-containing protein</fullName>
    </recommendedName>
</protein>
<evidence type="ECO:0000313" key="1">
    <source>
        <dbReference type="EMBL" id="MBB5232962.1"/>
    </source>
</evidence>
<dbReference type="InterPro" id="IPR008868">
    <property type="entry name" value="TniB"/>
</dbReference>
<name>A0A7W8GCF1_9DEIO</name>
<dbReference type="SUPFAM" id="SSF52540">
    <property type="entry name" value="P-loop containing nucleoside triphosphate hydrolases"/>
    <property type="match status" value="1"/>
</dbReference>
<sequence>MDRNDYVRRRRFWYDETSREAVLKELFALASEPKEEGDRLTSIAIVGEANAGKTRLTRKYLELHPPTEGETGRKVPAIYVSLTLNPRVEDLSMALLRALGDLDPEGGNHRERVQRFIDLAEEAELGLTFIDEFHDASKPDPRGRARGEPFVRLVKGLMGAGQRVVPMGTEVLKEVLGTDTQLNTRFNYRRGRLKRLEKPGDIKRLMMDMAGLSEDEEDVIEDDAVMYVLEQCRGVLGHSLDLIQAALVHHGDLSVTSLETQREFLGDTLDGLV</sequence>
<accession>A0A7W8GCF1</accession>
<dbReference type="Gene3D" id="3.40.50.300">
    <property type="entry name" value="P-loop containing nucleotide triphosphate hydrolases"/>
    <property type="match status" value="1"/>
</dbReference>
<comment type="caution">
    <text evidence="1">The sequence shown here is derived from an EMBL/GenBank/DDBJ whole genome shotgun (WGS) entry which is preliminary data.</text>
</comment>
<dbReference type="AlphaFoldDB" id="A0A7W8GCF1"/>
<reference evidence="1 2" key="1">
    <citation type="submission" date="2020-08" db="EMBL/GenBank/DDBJ databases">
        <title>Genomic Encyclopedia of Type Strains, Phase IV (KMG-IV): sequencing the most valuable type-strain genomes for metagenomic binning, comparative biology and taxonomic classification.</title>
        <authorList>
            <person name="Goeker M."/>
        </authorList>
    </citation>
    <scope>NUCLEOTIDE SEQUENCE [LARGE SCALE GENOMIC DNA]</scope>
    <source>
        <strain evidence="1 2">DSM 101791</strain>
    </source>
</reference>
<dbReference type="EMBL" id="JACHFN010000001">
    <property type="protein sequence ID" value="MBB5232962.1"/>
    <property type="molecule type" value="Genomic_DNA"/>
</dbReference>
<dbReference type="Proteomes" id="UP000525389">
    <property type="component" value="Unassembled WGS sequence"/>
</dbReference>
<dbReference type="InterPro" id="IPR027417">
    <property type="entry name" value="P-loop_NTPase"/>
</dbReference>
<keyword evidence="2" id="KW-1185">Reference proteome</keyword>
<dbReference type="Pfam" id="PF05621">
    <property type="entry name" value="TniB"/>
    <property type="match status" value="1"/>
</dbReference>
<organism evidence="1 2">
    <name type="scientific">Deinococcus budaensis</name>
    <dbReference type="NCBI Taxonomy" id="1665626"/>
    <lineage>
        <taxon>Bacteria</taxon>
        <taxon>Thermotogati</taxon>
        <taxon>Deinococcota</taxon>
        <taxon>Deinococci</taxon>
        <taxon>Deinococcales</taxon>
        <taxon>Deinococcaceae</taxon>
        <taxon>Deinococcus</taxon>
    </lineage>
</organism>
<evidence type="ECO:0000313" key="2">
    <source>
        <dbReference type="Proteomes" id="UP000525389"/>
    </source>
</evidence>
<gene>
    <name evidence="1" type="ORF">HNQ09_000379</name>
</gene>
<evidence type="ECO:0008006" key="3">
    <source>
        <dbReference type="Google" id="ProtNLM"/>
    </source>
</evidence>